<dbReference type="OrthoDB" id="2687876at2759"/>
<dbReference type="RefSeq" id="XP_045962909.1">
    <property type="nucleotide sequence ID" value="XM_046099762.1"/>
</dbReference>
<evidence type="ECO:0000313" key="4">
    <source>
        <dbReference type="Proteomes" id="UP000758603"/>
    </source>
</evidence>
<dbReference type="AlphaFoldDB" id="A0A9P8UT72"/>
<proteinExistence type="predicted"/>
<accession>A0A9P8UT72</accession>
<protein>
    <submittedName>
        <fullName evidence="3">Uncharacterized protein</fullName>
    </submittedName>
</protein>
<keyword evidence="2" id="KW-0732">Signal</keyword>
<feature type="region of interest" description="Disordered" evidence="1">
    <location>
        <begin position="181"/>
        <end position="220"/>
    </location>
</feature>
<evidence type="ECO:0000313" key="3">
    <source>
        <dbReference type="EMBL" id="KAH6658675.1"/>
    </source>
</evidence>
<evidence type="ECO:0000256" key="2">
    <source>
        <dbReference type="SAM" id="SignalP"/>
    </source>
</evidence>
<feature type="compositionally biased region" description="Acidic residues" evidence="1">
    <location>
        <begin position="187"/>
        <end position="197"/>
    </location>
</feature>
<dbReference type="GeneID" id="70128654"/>
<reference evidence="3" key="1">
    <citation type="journal article" date="2021" name="Nat. Commun.">
        <title>Genetic determinants of endophytism in the Arabidopsis root mycobiome.</title>
        <authorList>
            <person name="Mesny F."/>
            <person name="Miyauchi S."/>
            <person name="Thiergart T."/>
            <person name="Pickel B."/>
            <person name="Atanasova L."/>
            <person name="Karlsson M."/>
            <person name="Huettel B."/>
            <person name="Barry K.W."/>
            <person name="Haridas S."/>
            <person name="Chen C."/>
            <person name="Bauer D."/>
            <person name="Andreopoulos W."/>
            <person name="Pangilinan J."/>
            <person name="LaButti K."/>
            <person name="Riley R."/>
            <person name="Lipzen A."/>
            <person name="Clum A."/>
            <person name="Drula E."/>
            <person name="Henrissat B."/>
            <person name="Kohler A."/>
            <person name="Grigoriev I.V."/>
            <person name="Martin F.M."/>
            <person name="Hacquard S."/>
        </authorList>
    </citation>
    <scope>NUCLEOTIDE SEQUENCE</scope>
    <source>
        <strain evidence="3">MPI-SDFR-AT-0073</strain>
    </source>
</reference>
<comment type="caution">
    <text evidence="3">The sequence shown here is derived from an EMBL/GenBank/DDBJ whole genome shotgun (WGS) entry which is preliminary data.</text>
</comment>
<keyword evidence="4" id="KW-1185">Reference proteome</keyword>
<name>A0A9P8UT72_9PEZI</name>
<organism evidence="3 4">
    <name type="scientific">Truncatella angustata</name>
    <dbReference type="NCBI Taxonomy" id="152316"/>
    <lineage>
        <taxon>Eukaryota</taxon>
        <taxon>Fungi</taxon>
        <taxon>Dikarya</taxon>
        <taxon>Ascomycota</taxon>
        <taxon>Pezizomycotina</taxon>
        <taxon>Sordariomycetes</taxon>
        <taxon>Xylariomycetidae</taxon>
        <taxon>Amphisphaeriales</taxon>
        <taxon>Sporocadaceae</taxon>
        <taxon>Truncatella</taxon>
    </lineage>
</organism>
<feature type="signal peptide" evidence="2">
    <location>
        <begin position="1"/>
        <end position="20"/>
    </location>
</feature>
<gene>
    <name evidence="3" type="ORF">BKA67DRAFT_533799</name>
</gene>
<evidence type="ECO:0000256" key="1">
    <source>
        <dbReference type="SAM" id="MobiDB-lite"/>
    </source>
</evidence>
<dbReference type="Proteomes" id="UP000758603">
    <property type="component" value="Unassembled WGS sequence"/>
</dbReference>
<feature type="chain" id="PRO_5040277017" evidence="2">
    <location>
        <begin position="21"/>
        <end position="220"/>
    </location>
</feature>
<dbReference type="EMBL" id="JAGPXC010000002">
    <property type="protein sequence ID" value="KAH6658675.1"/>
    <property type="molecule type" value="Genomic_DNA"/>
</dbReference>
<sequence length="220" mass="24615">MRLNVYFAGLLGLASSPLQSLVTARAVGDWNPTASETRDITARGFDWPTLKMKDIADDIHTGMADVVSVKNDKGKEVLKADSVFVKTRGEPAHELDVYKDIKGKGVALDVLAVIVDDDDDDKAIGFVQHAVQGQDAKKEDLEACKSVLQKLHDAGWLHMDPNKRNFKKVDGNWLLYDFEDAKKPNDDDAYDDDDDEDDRKQKDFAKQKSSFESPFPWGKN</sequence>